<keyword evidence="1" id="KW-1133">Transmembrane helix</keyword>
<feature type="transmembrane region" description="Helical" evidence="1">
    <location>
        <begin position="131"/>
        <end position="147"/>
    </location>
</feature>
<dbReference type="Proteomes" id="UP000600799">
    <property type="component" value="Unassembled WGS sequence"/>
</dbReference>
<sequence length="157" mass="17390">MPTSAVVCIALFMALHTIGGRYIYSYVPYERWLAALGLPSVDHALGLGRNSWDRLVHFGFGLLWAWPIACWLSRHRGLSSALATYIAVEFVLAGSAIYEIFEWQLTVIMAGPDADAYNGQQGDVWDPQKDMAMAGLGALTTAVWLSLRRHFQVSSQV</sequence>
<accession>A0ABS0HKM4</accession>
<name>A0ABS0HKM4_9SPHN</name>
<evidence type="ECO:0000256" key="1">
    <source>
        <dbReference type="SAM" id="Phobius"/>
    </source>
</evidence>
<feature type="transmembrane region" description="Helical" evidence="1">
    <location>
        <begin position="55"/>
        <end position="73"/>
    </location>
</feature>
<proteinExistence type="predicted"/>
<evidence type="ECO:0000313" key="2">
    <source>
        <dbReference type="EMBL" id="MBF9152807.1"/>
    </source>
</evidence>
<comment type="caution">
    <text evidence="2">The sequence shown here is derived from an EMBL/GenBank/DDBJ whole genome shotgun (WGS) entry which is preliminary data.</text>
</comment>
<feature type="transmembrane region" description="Helical" evidence="1">
    <location>
        <begin position="80"/>
        <end position="101"/>
    </location>
</feature>
<organism evidence="2 3">
    <name type="scientific">Novosphingobium jiangmenense</name>
    <dbReference type="NCBI Taxonomy" id="2791981"/>
    <lineage>
        <taxon>Bacteria</taxon>
        <taxon>Pseudomonadati</taxon>
        <taxon>Pseudomonadota</taxon>
        <taxon>Alphaproteobacteria</taxon>
        <taxon>Sphingomonadales</taxon>
        <taxon>Sphingomonadaceae</taxon>
        <taxon>Novosphingobium</taxon>
    </lineage>
</organism>
<dbReference type="InterPro" id="IPR014509">
    <property type="entry name" value="YjdF-like"/>
</dbReference>
<dbReference type="EMBL" id="JADQDC010000016">
    <property type="protein sequence ID" value="MBF9152807.1"/>
    <property type="molecule type" value="Genomic_DNA"/>
</dbReference>
<evidence type="ECO:0000313" key="3">
    <source>
        <dbReference type="Proteomes" id="UP000600799"/>
    </source>
</evidence>
<keyword evidence="3" id="KW-1185">Reference proteome</keyword>
<keyword evidence="1" id="KW-0472">Membrane</keyword>
<gene>
    <name evidence="2" type="ORF">I2488_17530</name>
</gene>
<reference evidence="2 3" key="1">
    <citation type="submission" date="2020-11" db="EMBL/GenBank/DDBJ databases">
        <title>The genome sequence of Novosphingobium sp. 1Y9A.</title>
        <authorList>
            <person name="Liu Y."/>
        </authorList>
    </citation>
    <scope>NUCLEOTIDE SEQUENCE [LARGE SCALE GENOMIC DNA]</scope>
    <source>
        <strain evidence="2 3">1Y9A</strain>
    </source>
</reference>
<protein>
    <submittedName>
        <fullName evidence="2">DUF2238 domain-containing protein</fullName>
    </submittedName>
</protein>
<dbReference type="Pfam" id="PF09997">
    <property type="entry name" value="DUF2238"/>
    <property type="match status" value="1"/>
</dbReference>
<keyword evidence="1" id="KW-0812">Transmembrane</keyword>